<proteinExistence type="predicted"/>
<sequence>MPWSRHINSAALITNGSTDYQAAGRNCPYIGGSTHPLNFSTAPATTDNEDEEVDCDNHDRELEYDEDYADGLPLDSDELSEYVTTCGDNVGARLEFLEQDPAGNAMAIKEQLAVQDQIEHYHEDRINAFNRDSSPLQDTYNAALTEDGMYWERSPSSRSPELREIDIRAKSCGVECARSRMPNLDLFLRNNIQNWSSDIDFLDAALPNGVWSDGVLQRKRAEKKCLH</sequence>
<dbReference type="AlphaFoldDB" id="A0A2S6BXG1"/>
<comment type="caution">
    <text evidence="1">The sequence shown here is derived from an EMBL/GenBank/DDBJ whole genome shotgun (WGS) entry which is preliminary data.</text>
</comment>
<keyword evidence="2" id="KW-1185">Reference proteome</keyword>
<gene>
    <name evidence="1" type="ORF">CBER1_10015</name>
</gene>
<dbReference type="EMBL" id="PNEN01001716">
    <property type="protein sequence ID" value="PPJ52157.1"/>
    <property type="molecule type" value="Genomic_DNA"/>
</dbReference>
<dbReference type="Proteomes" id="UP000237631">
    <property type="component" value="Unassembled WGS sequence"/>
</dbReference>
<organism evidence="1 2">
    <name type="scientific">Cercospora berteroae</name>
    <dbReference type="NCBI Taxonomy" id="357750"/>
    <lineage>
        <taxon>Eukaryota</taxon>
        <taxon>Fungi</taxon>
        <taxon>Dikarya</taxon>
        <taxon>Ascomycota</taxon>
        <taxon>Pezizomycotina</taxon>
        <taxon>Dothideomycetes</taxon>
        <taxon>Dothideomycetidae</taxon>
        <taxon>Mycosphaerellales</taxon>
        <taxon>Mycosphaerellaceae</taxon>
        <taxon>Cercospora</taxon>
    </lineage>
</organism>
<evidence type="ECO:0000313" key="1">
    <source>
        <dbReference type="EMBL" id="PPJ52157.1"/>
    </source>
</evidence>
<accession>A0A2S6BXG1</accession>
<reference evidence="2" key="1">
    <citation type="journal article" date="2017" name="bioRxiv">
        <title>Conservation of a gene cluster reveals novel cercosporin biosynthetic mechanisms and extends production to the genus Colletotrichum.</title>
        <authorList>
            <person name="de Jonge R."/>
            <person name="Ebert M.K."/>
            <person name="Huitt-Roehl C.R."/>
            <person name="Pal P."/>
            <person name="Suttle J.C."/>
            <person name="Spanner R.E."/>
            <person name="Neubauer J.D."/>
            <person name="Jurick W.M.II."/>
            <person name="Stott K.A."/>
            <person name="Secor G.A."/>
            <person name="Thomma B.P.H.J."/>
            <person name="Van de Peer Y."/>
            <person name="Townsend C.A."/>
            <person name="Bolton M.D."/>
        </authorList>
    </citation>
    <scope>NUCLEOTIDE SEQUENCE [LARGE SCALE GENOMIC DNA]</scope>
    <source>
        <strain evidence="2">CBS538.71</strain>
    </source>
</reference>
<evidence type="ECO:0000313" key="2">
    <source>
        <dbReference type="Proteomes" id="UP000237631"/>
    </source>
</evidence>
<protein>
    <submittedName>
        <fullName evidence="1">Uncharacterized protein</fullName>
    </submittedName>
</protein>
<name>A0A2S6BXG1_9PEZI</name>
<dbReference type="OrthoDB" id="10303810at2759"/>